<keyword evidence="1" id="KW-0812">Transmembrane</keyword>
<sequence>MFKKISFIASLLFFLLGTNVFAYSNLGTSTPNRGEIIKQPHKEHKLSFTTKLSTPIIITAKKTAAAKNEHGTKDPATLSTKEVPSVKAYVVPGAVIVMIIGLGCYWLIYRWRHI</sequence>
<feature type="chain" id="PRO_5046588553" description="Type VII secretion protein EssA" evidence="2">
    <location>
        <begin position="23"/>
        <end position="114"/>
    </location>
</feature>
<evidence type="ECO:0000256" key="2">
    <source>
        <dbReference type="SAM" id="SignalP"/>
    </source>
</evidence>
<proteinExistence type="predicted"/>
<reference evidence="3 4" key="1">
    <citation type="submission" date="2023-07" db="EMBL/GenBank/DDBJ databases">
        <title>Genomic Encyclopedia of Type Strains, Phase IV (KMG-IV): sequencing the most valuable type-strain genomes for metagenomic binning, comparative biology and taxonomic classification.</title>
        <authorList>
            <person name="Goeker M."/>
        </authorList>
    </citation>
    <scope>NUCLEOTIDE SEQUENCE [LARGE SCALE GENOMIC DNA]</scope>
    <source>
        <strain evidence="3 4">DSM 27594</strain>
    </source>
</reference>
<evidence type="ECO:0000313" key="3">
    <source>
        <dbReference type="EMBL" id="MDQ0200580.1"/>
    </source>
</evidence>
<dbReference type="EMBL" id="JAUSTW010000006">
    <property type="protein sequence ID" value="MDQ0200580.1"/>
    <property type="molecule type" value="Genomic_DNA"/>
</dbReference>
<feature type="transmembrane region" description="Helical" evidence="1">
    <location>
        <begin position="88"/>
        <end position="108"/>
    </location>
</feature>
<accession>A0ABT9XZA3</accession>
<feature type="signal peptide" evidence="2">
    <location>
        <begin position="1"/>
        <end position="22"/>
    </location>
</feature>
<keyword evidence="4" id="KW-1185">Reference proteome</keyword>
<name>A0ABT9XZA3_9BACI</name>
<comment type="caution">
    <text evidence="3">The sequence shown here is derived from an EMBL/GenBank/DDBJ whole genome shotgun (WGS) entry which is preliminary data.</text>
</comment>
<keyword evidence="2" id="KW-0732">Signal</keyword>
<dbReference type="Proteomes" id="UP001224122">
    <property type="component" value="Unassembled WGS sequence"/>
</dbReference>
<organism evidence="3 4">
    <name type="scientific">Neobacillus ginsengisoli</name>
    <dbReference type="NCBI Taxonomy" id="904295"/>
    <lineage>
        <taxon>Bacteria</taxon>
        <taxon>Bacillati</taxon>
        <taxon>Bacillota</taxon>
        <taxon>Bacilli</taxon>
        <taxon>Bacillales</taxon>
        <taxon>Bacillaceae</taxon>
        <taxon>Neobacillus</taxon>
    </lineage>
</organism>
<gene>
    <name evidence="3" type="ORF">J2S10_003769</name>
</gene>
<protein>
    <recommendedName>
        <fullName evidence="5">Type VII secretion protein EssA</fullName>
    </recommendedName>
</protein>
<keyword evidence="1" id="KW-0472">Membrane</keyword>
<keyword evidence="1" id="KW-1133">Transmembrane helix</keyword>
<evidence type="ECO:0008006" key="5">
    <source>
        <dbReference type="Google" id="ProtNLM"/>
    </source>
</evidence>
<evidence type="ECO:0000313" key="4">
    <source>
        <dbReference type="Proteomes" id="UP001224122"/>
    </source>
</evidence>
<dbReference type="RefSeq" id="WP_307410597.1">
    <property type="nucleotide sequence ID" value="NZ_JAUSTW010000006.1"/>
</dbReference>
<evidence type="ECO:0000256" key="1">
    <source>
        <dbReference type="SAM" id="Phobius"/>
    </source>
</evidence>